<evidence type="ECO:0000256" key="1">
    <source>
        <dbReference type="SAM" id="Phobius"/>
    </source>
</evidence>
<keyword evidence="1" id="KW-0812">Transmembrane</keyword>
<sequence length="111" mass="13872">MMMFFKRPEYRRFEYKPRFYDPKKEAREERLRRVRAELGLEDELPDKEKQETYVPDLRGKFRSEFERRRAARSNVGSWRTLRLFMILMMLFILAFYWFVKNPDSIMRLFGL</sequence>
<protein>
    <submittedName>
        <fullName evidence="2">Uncharacterized protein</fullName>
    </submittedName>
</protein>
<reference evidence="2" key="2">
    <citation type="submission" date="2021-04" db="EMBL/GenBank/DDBJ databases">
        <authorList>
            <person name="Gilroy R."/>
        </authorList>
    </citation>
    <scope>NUCLEOTIDE SEQUENCE</scope>
    <source>
        <strain evidence="2">23274</strain>
    </source>
</reference>
<organism evidence="2 3">
    <name type="scientific">Candidatus Odoribacter faecigallinarum</name>
    <dbReference type="NCBI Taxonomy" id="2838706"/>
    <lineage>
        <taxon>Bacteria</taxon>
        <taxon>Pseudomonadati</taxon>
        <taxon>Bacteroidota</taxon>
        <taxon>Bacteroidia</taxon>
        <taxon>Bacteroidales</taxon>
        <taxon>Odoribacteraceae</taxon>
        <taxon>Odoribacter</taxon>
    </lineage>
</organism>
<gene>
    <name evidence="2" type="ORF">H9863_07105</name>
</gene>
<dbReference type="AlphaFoldDB" id="A0A9D2ABZ1"/>
<keyword evidence="1" id="KW-0472">Membrane</keyword>
<proteinExistence type="predicted"/>
<dbReference type="EMBL" id="DXFT01000138">
    <property type="protein sequence ID" value="HIX03866.1"/>
    <property type="molecule type" value="Genomic_DNA"/>
</dbReference>
<evidence type="ECO:0000313" key="2">
    <source>
        <dbReference type="EMBL" id="HIX03866.1"/>
    </source>
</evidence>
<evidence type="ECO:0000313" key="3">
    <source>
        <dbReference type="Proteomes" id="UP000824202"/>
    </source>
</evidence>
<keyword evidence="1" id="KW-1133">Transmembrane helix</keyword>
<feature type="transmembrane region" description="Helical" evidence="1">
    <location>
        <begin position="81"/>
        <end position="99"/>
    </location>
</feature>
<comment type="caution">
    <text evidence="2">The sequence shown here is derived from an EMBL/GenBank/DDBJ whole genome shotgun (WGS) entry which is preliminary data.</text>
</comment>
<reference evidence="2" key="1">
    <citation type="journal article" date="2021" name="PeerJ">
        <title>Extensive microbial diversity within the chicken gut microbiome revealed by metagenomics and culture.</title>
        <authorList>
            <person name="Gilroy R."/>
            <person name="Ravi A."/>
            <person name="Getino M."/>
            <person name="Pursley I."/>
            <person name="Horton D.L."/>
            <person name="Alikhan N.F."/>
            <person name="Baker D."/>
            <person name="Gharbi K."/>
            <person name="Hall N."/>
            <person name="Watson M."/>
            <person name="Adriaenssens E.M."/>
            <person name="Foster-Nyarko E."/>
            <person name="Jarju S."/>
            <person name="Secka A."/>
            <person name="Antonio M."/>
            <person name="Oren A."/>
            <person name="Chaudhuri R.R."/>
            <person name="La Ragione R."/>
            <person name="Hildebrand F."/>
            <person name="Pallen M.J."/>
        </authorList>
    </citation>
    <scope>NUCLEOTIDE SEQUENCE</scope>
    <source>
        <strain evidence="2">23274</strain>
    </source>
</reference>
<dbReference type="Proteomes" id="UP000824202">
    <property type="component" value="Unassembled WGS sequence"/>
</dbReference>
<accession>A0A9D2ABZ1</accession>
<name>A0A9D2ABZ1_9BACT</name>